<dbReference type="PANTHER" id="PTHR31900">
    <property type="entry name" value="F-BOX/RNI SUPERFAMILY PROTEIN-RELATED"/>
    <property type="match status" value="1"/>
</dbReference>
<reference evidence="1 2" key="2">
    <citation type="journal article" date="2017" name="Front. Plant Sci.">
        <title>Gene Classification and Mining of Molecular Markers Useful in Red Clover (Trifolium pratense) Breeding.</title>
        <authorList>
            <person name="Istvanek J."/>
            <person name="Dluhosova J."/>
            <person name="Dluhos P."/>
            <person name="Patkova L."/>
            <person name="Nedelnik J."/>
            <person name="Repkova J."/>
        </authorList>
    </citation>
    <scope>NUCLEOTIDE SEQUENCE [LARGE SCALE GENOMIC DNA]</scope>
    <source>
        <strain evidence="2">cv. Tatra</strain>
        <tissue evidence="1">Young leaves</tissue>
    </source>
</reference>
<dbReference type="InterPro" id="IPR032675">
    <property type="entry name" value="LRR_dom_sf"/>
</dbReference>
<comment type="caution">
    <text evidence="1">The sequence shown here is derived from an EMBL/GenBank/DDBJ whole genome shotgun (WGS) entry which is preliminary data.</text>
</comment>
<dbReference type="Gene3D" id="3.80.10.10">
    <property type="entry name" value="Ribonuclease Inhibitor"/>
    <property type="match status" value="1"/>
</dbReference>
<dbReference type="InterPro" id="IPR050232">
    <property type="entry name" value="FBL13/AtMIF1-like"/>
</dbReference>
<protein>
    <submittedName>
        <fullName evidence="1">F-box family protein</fullName>
    </submittedName>
</protein>
<dbReference type="Proteomes" id="UP000236291">
    <property type="component" value="Unassembled WGS sequence"/>
</dbReference>
<dbReference type="PANTHER" id="PTHR31900:SF30">
    <property type="entry name" value="SUPERFAMILY PROTEIN, PUTATIVE-RELATED"/>
    <property type="match status" value="1"/>
</dbReference>
<evidence type="ECO:0000313" key="1">
    <source>
        <dbReference type="EMBL" id="PNY02120.1"/>
    </source>
</evidence>
<dbReference type="PROSITE" id="PS51450">
    <property type="entry name" value="LRR"/>
    <property type="match status" value="1"/>
</dbReference>
<gene>
    <name evidence="1" type="ORF">L195_g025425</name>
</gene>
<name>A0A2K3NGG2_TRIPR</name>
<proteinExistence type="predicted"/>
<sequence length="334" mass="38353">MRSYECRSLKIFNKLVSKVLSLRDSSISLESLDFRHTGYGKFRLLKRMFNCVGSHNFQRLRLEVQCDIEQIRHDIFSCRTLTFLDLCVFPRGYVEEKTLFPKFISLPALTTLHLSNFAFYVGDNNSRAEPFSAFNRLNTLVLRECGVRDTLTLCISGATLVNFTVHSHSFDYYEIEFCTPSLVSFTFFGEPYQKLSGSSLAYVKHVNIDARIMSLQMEPPRFLLNWLFELAYTKSLTVSASTLQVLSLNDNLLKMKLPSLGNLKFLKVKKEPLSFLFLKRLFDDKLQKIKSRKEAANLRRSFKAGLEPFAPIPNGIVEFLIQNSPSAKVDIVDC</sequence>
<dbReference type="AlphaFoldDB" id="A0A2K3NGG2"/>
<evidence type="ECO:0000313" key="2">
    <source>
        <dbReference type="Proteomes" id="UP000236291"/>
    </source>
</evidence>
<dbReference type="InterPro" id="IPR001611">
    <property type="entry name" value="Leu-rich_rpt"/>
</dbReference>
<dbReference type="EMBL" id="ASHM01020950">
    <property type="protein sequence ID" value="PNY02120.1"/>
    <property type="molecule type" value="Genomic_DNA"/>
</dbReference>
<dbReference type="ExpressionAtlas" id="A0A2K3NGG2">
    <property type="expression patterns" value="baseline"/>
</dbReference>
<dbReference type="SUPFAM" id="SSF52047">
    <property type="entry name" value="RNI-like"/>
    <property type="match status" value="1"/>
</dbReference>
<accession>A0A2K3NGG2</accession>
<reference evidence="1 2" key="1">
    <citation type="journal article" date="2014" name="Am. J. Bot.">
        <title>Genome assembly and annotation for red clover (Trifolium pratense; Fabaceae).</title>
        <authorList>
            <person name="Istvanek J."/>
            <person name="Jaros M."/>
            <person name="Krenek A."/>
            <person name="Repkova J."/>
        </authorList>
    </citation>
    <scope>NUCLEOTIDE SEQUENCE [LARGE SCALE GENOMIC DNA]</scope>
    <source>
        <strain evidence="2">cv. Tatra</strain>
        <tissue evidence="1">Young leaves</tissue>
    </source>
</reference>
<organism evidence="1 2">
    <name type="scientific">Trifolium pratense</name>
    <name type="common">Red clover</name>
    <dbReference type="NCBI Taxonomy" id="57577"/>
    <lineage>
        <taxon>Eukaryota</taxon>
        <taxon>Viridiplantae</taxon>
        <taxon>Streptophyta</taxon>
        <taxon>Embryophyta</taxon>
        <taxon>Tracheophyta</taxon>
        <taxon>Spermatophyta</taxon>
        <taxon>Magnoliopsida</taxon>
        <taxon>eudicotyledons</taxon>
        <taxon>Gunneridae</taxon>
        <taxon>Pentapetalae</taxon>
        <taxon>rosids</taxon>
        <taxon>fabids</taxon>
        <taxon>Fabales</taxon>
        <taxon>Fabaceae</taxon>
        <taxon>Papilionoideae</taxon>
        <taxon>50 kb inversion clade</taxon>
        <taxon>NPAAA clade</taxon>
        <taxon>Hologalegina</taxon>
        <taxon>IRL clade</taxon>
        <taxon>Trifolieae</taxon>
        <taxon>Trifolium</taxon>
    </lineage>
</organism>